<dbReference type="Proteomes" id="UP000266016">
    <property type="component" value="Unassembled WGS sequence"/>
</dbReference>
<dbReference type="AlphaFoldDB" id="A0A398B4I6"/>
<keyword evidence="2" id="KW-1185">Reference proteome</keyword>
<evidence type="ECO:0000313" key="2">
    <source>
        <dbReference type="Proteomes" id="UP000266016"/>
    </source>
</evidence>
<dbReference type="EMBL" id="QWVS01000026">
    <property type="protein sequence ID" value="RID84344.1"/>
    <property type="molecule type" value="Genomic_DNA"/>
</dbReference>
<protein>
    <submittedName>
        <fullName evidence="1">Uncharacterized protein</fullName>
    </submittedName>
</protein>
<dbReference type="RefSeq" id="WP_119117844.1">
    <property type="nucleotide sequence ID" value="NZ_QWVS01000026.1"/>
</dbReference>
<accession>A0A398B4I6</accession>
<evidence type="ECO:0000313" key="1">
    <source>
        <dbReference type="EMBL" id="RID84344.1"/>
    </source>
</evidence>
<comment type="caution">
    <text evidence="1">The sequence shown here is derived from an EMBL/GenBank/DDBJ whole genome shotgun (WGS) entry which is preliminary data.</text>
</comment>
<name>A0A398B4I6_9BACI</name>
<organism evidence="1 2">
    <name type="scientific">Peribacillus asahii</name>
    <dbReference type="NCBI Taxonomy" id="228899"/>
    <lineage>
        <taxon>Bacteria</taxon>
        <taxon>Bacillati</taxon>
        <taxon>Bacillota</taxon>
        <taxon>Bacilli</taxon>
        <taxon>Bacillales</taxon>
        <taxon>Bacillaceae</taxon>
        <taxon>Peribacillus</taxon>
    </lineage>
</organism>
<sequence>MKGFIEILEKHYNSSRLININKIISVLDDQIFVEYPTGVEIIRHEGTYEEIKQKIQEAVES</sequence>
<proteinExistence type="predicted"/>
<reference evidence="1 2" key="1">
    <citation type="submission" date="2018-08" db="EMBL/GenBank/DDBJ databases">
        <title>Bacillus jemisoniae sp. nov., Bacillus chryseoplanitiae sp. nov., Bacillus resnikiae sp. nov., and Bacillus frankliniae sp. nov., isolated from Viking spacecraft and associated surfaces.</title>
        <authorList>
            <person name="Seuylemezian A."/>
            <person name="Vaishampayan P."/>
        </authorList>
    </citation>
    <scope>NUCLEOTIDE SEQUENCE [LARGE SCALE GENOMIC DNA]</scope>
    <source>
        <strain evidence="1 2">MA001</strain>
    </source>
</reference>
<gene>
    <name evidence="1" type="ORF">D1953_14170</name>
</gene>